<keyword evidence="9" id="KW-0255">Endonuclease</keyword>
<feature type="domain" description="CRESS-DNA virus Rep endonuclease" evidence="13">
    <location>
        <begin position="1"/>
        <end position="98"/>
    </location>
</feature>
<keyword evidence="11" id="KW-0190">Covalent protein-DNA linkage</keyword>
<keyword evidence="3" id="KW-0808">Transferase</keyword>
<keyword evidence="6" id="KW-0540">Nuclease</keyword>
<keyword evidence="2" id="KW-1048">Host nucleus</keyword>
<dbReference type="GO" id="GO:0042025">
    <property type="term" value="C:host cell nucleus"/>
    <property type="evidence" value="ECO:0007669"/>
    <property type="project" value="UniProtKB-SubCell"/>
</dbReference>
<proteinExistence type="predicted"/>
<dbReference type="GO" id="GO:0016779">
    <property type="term" value="F:nucleotidyltransferase activity"/>
    <property type="evidence" value="ECO:0007669"/>
    <property type="project" value="UniProtKB-KW"/>
</dbReference>
<keyword evidence="7" id="KW-0479">Metal-binding</keyword>
<sequence length="299" mass="34762">MRGKHFMFTHNNYTVDDENKYRDLINNPDIVYLVFGREIAPTTGTPHLQGYVVFGNRQRIATVRGLFVGSHIECARGNPSQCRTYCIKDGDYVEVGEFTDIPFQGKRSDIDNYKEWLREQTEYPTDSNIALTWTSLYVKYAKRLLELRDFVFPSPILESAEYRFGWQANLAATLKEEPVNDRAIKFFVDPEGGSGKTWFIRKYLSENDDGQFFSIGKRDDIAYAVDITKRVFLFNIPRDGMQYLQYGMLESIKDRLIFSPKYISVTKRLLFKPHVVVFSNEEPDLTKLSADRFAIQRLS</sequence>
<evidence type="ECO:0000256" key="10">
    <source>
        <dbReference type="ARBA" id="ARBA00022801"/>
    </source>
</evidence>
<comment type="subcellular location">
    <subcellularLocation>
        <location evidence="1">Host nucleus</location>
    </subcellularLocation>
</comment>
<dbReference type="InterPro" id="IPR049912">
    <property type="entry name" value="CRESS_DNA_REP"/>
</dbReference>
<dbReference type="Gene3D" id="3.40.1310.20">
    <property type="match status" value="1"/>
</dbReference>
<keyword evidence="5" id="KW-0235">DNA replication</keyword>
<dbReference type="GO" id="GO:0006260">
    <property type="term" value="P:DNA replication"/>
    <property type="evidence" value="ECO:0007669"/>
    <property type="project" value="UniProtKB-KW"/>
</dbReference>
<evidence type="ECO:0000256" key="1">
    <source>
        <dbReference type="ARBA" id="ARBA00004147"/>
    </source>
</evidence>
<evidence type="ECO:0000256" key="9">
    <source>
        <dbReference type="ARBA" id="ARBA00022759"/>
    </source>
</evidence>
<evidence type="ECO:0000256" key="11">
    <source>
        <dbReference type="ARBA" id="ARBA00023124"/>
    </source>
</evidence>
<evidence type="ECO:0000256" key="4">
    <source>
        <dbReference type="ARBA" id="ARBA00022695"/>
    </source>
</evidence>
<evidence type="ECO:0000256" key="12">
    <source>
        <dbReference type="ARBA" id="ARBA00023125"/>
    </source>
</evidence>
<keyword evidence="10" id="KW-0378">Hydrolase</keyword>
<evidence type="ECO:0000256" key="2">
    <source>
        <dbReference type="ARBA" id="ARBA00022562"/>
    </source>
</evidence>
<evidence type="ECO:0000259" key="13">
    <source>
        <dbReference type="PROSITE" id="PS52020"/>
    </source>
</evidence>
<name>A0A7G8YXB5_9VIRU</name>
<accession>A0A7G8YXB5</accession>
<dbReference type="GO" id="GO:0000166">
    <property type="term" value="F:nucleotide binding"/>
    <property type="evidence" value="ECO:0007669"/>
    <property type="project" value="UniProtKB-KW"/>
</dbReference>
<protein>
    <submittedName>
        <fullName evidence="14">Replication-associated protein</fullName>
    </submittedName>
</protein>
<evidence type="ECO:0000256" key="6">
    <source>
        <dbReference type="ARBA" id="ARBA00022722"/>
    </source>
</evidence>
<dbReference type="GO" id="GO:0003677">
    <property type="term" value="F:DNA binding"/>
    <property type="evidence" value="ECO:0007669"/>
    <property type="project" value="UniProtKB-KW"/>
</dbReference>
<keyword evidence="4" id="KW-0548">Nucleotidyltransferase</keyword>
<reference evidence="14" key="1">
    <citation type="journal article" date="2020" name="Sci. Rep.">
        <title>Mass mortality in freshwater mussels (Actinonaias pectorosa) in the Clinch River, USA, linked to a novel densovirus.</title>
        <authorList>
            <person name="Richard J.C."/>
            <person name="Leis E."/>
            <person name="Dunn C.D."/>
            <person name="Agbalog R."/>
            <person name="Waller D."/>
            <person name="Knowles S."/>
            <person name="Putnam J."/>
            <person name="Goldberg T.L."/>
        </authorList>
    </citation>
    <scope>NUCLEOTIDE SEQUENCE</scope>
    <source>
        <strain evidence="14">CCcrV1/C64/2018</strain>
    </source>
</reference>
<keyword evidence="12" id="KW-0238">DNA-binding</keyword>
<evidence type="ECO:0000256" key="3">
    <source>
        <dbReference type="ARBA" id="ARBA00022679"/>
    </source>
</evidence>
<dbReference type="GO" id="GO:0046872">
    <property type="term" value="F:metal ion binding"/>
    <property type="evidence" value="ECO:0007669"/>
    <property type="project" value="UniProtKB-KW"/>
</dbReference>
<evidence type="ECO:0000256" key="7">
    <source>
        <dbReference type="ARBA" id="ARBA00022723"/>
    </source>
</evidence>
<dbReference type="GO" id="GO:0016787">
    <property type="term" value="F:hydrolase activity"/>
    <property type="evidence" value="ECO:0007669"/>
    <property type="project" value="UniProtKB-KW"/>
</dbReference>
<dbReference type="EMBL" id="MT341480">
    <property type="protein sequence ID" value="QNL09590.1"/>
    <property type="molecule type" value="Genomic_DNA"/>
</dbReference>
<keyword evidence="8" id="KW-0547">Nucleotide-binding</keyword>
<dbReference type="GO" id="GO:0004519">
    <property type="term" value="F:endonuclease activity"/>
    <property type="evidence" value="ECO:0007669"/>
    <property type="project" value="UniProtKB-KW"/>
</dbReference>
<dbReference type="PROSITE" id="PS52020">
    <property type="entry name" value="CRESS_DNA_REP"/>
    <property type="match status" value="1"/>
</dbReference>
<evidence type="ECO:0000256" key="8">
    <source>
        <dbReference type="ARBA" id="ARBA00022741"/>
    </source>
</evidence>
<evidence type="ECO:0000313" key="14">
    <source>
        <dbReference type="EMBL" id="QNL09590.1"/>
    </source>
</evidence>
<evidence type="ECO:0000256" key="5">
    <source>
        <dbReference type="ARBA" id="ARBA00022705"/>
    </source>
</evidence>
<organism evidence="14">
    <name type="scientific">Clinch circular virus 1</name>
    <dbReference type="NCBI Taxonomy" id="2767031"/>
    <lineage>
        <taxon>Viruses</taxon>
        <taxon>Monodnaviria</taxon>
        <taxon>Shotokuvirae</taxon>
        <taxon>Cressdnaviricota</taxon>
    </lineage>
</organism>
<dbReference type="Pfam" id="PF02407">
    <property type="entry name" value="Viral_Rep"/>
    <property type="match status" value="1"/>
</dbReference>